<dbReference type="InterPro" id="IPR036770">
    <property type="entry name" value="Ankyrin_rpt-contain_sf"/>
</dbReference>
<keyword evidence="2" id="KW-0472">Membrane</keyword>
<keyword evidence="2" id="KW-1133">Transmembrane helix</keyword>
<proteinExistence type="predicted"/>
<sequence length="1872" mass="206266">MTVHRSCDIAPPKTTPRKPKTPLKLEPPTPAQTHESSTPLTASTSSSSQPQNPGPNFAPNPRKGSVGLGSGSAPVVGVMRRRSLRLASKSLGSAEAVGRASGWGEGDDRDSNGEVGFALFGKRVMVAGAGVEEETEEKKRKLEIDINVPASECEGEDGESRRFLSLRSGKKVAKRGVDGSSNGALVIDLVADENGSVTREGGVGRGERGKRKLGESRSAVNGVDVVEMDSDSDSDTETASESVLKSSSPKGKKKLSEAIEDLEDDVTPSENDAEKGRRRYSSKEKGKGKLVGEADLSNANDGGENVAVDNVFSAPIHTGEKVALHDQRQVNDSNSNTRENVSDGNVYMERFREIARRNASRFAYFSAEEEQVNHLPPDAEVPQDIEDWPGPFSTAIKIIKDRAEKDVQVHYKDKTKPPSVNWVPKKFPDRPLPKISVPSLQDLCLLVLAKNADAIVSLDHVADALRHRLSQMLCDSRRMNSHLFELLVQGSPTEVRLRDCSWMTEEQFTKSFQQCNTVNLSTSSFLSCDLKLFYSLVLQLDQCGRCMPDYILHSTLAQSSNCLPNLVTLSLSGACRLSDVGLGQLISSAPALRSLNLSQCSLLTYSSIGTLADSLGSVLKELYLNDCQGIDAMLMLPELKKLERLEVFSLAGFENVCDNFIREFITARGHSLKELVLTDCVKLTDSSVKVIAETCSGLCALDLANLNKLTDSTLGYLANGCRAIQTLNFRRNPFSDEAIAAFLETSGECLQELSLNHIEMVGHNTAISLAKRSRMLHTLDLSWCRNLTDEALGLIVDSCLSLRILKLLGCTQITDTFLDGHSNPEVRIIGLKFSPILEHLKALNPHEGPLQPNETLQQKNSHTNNTESMAIPDRVITLDVEGNPPTSPYLKTGGNPATSATWSIPTQHDSDGQEVNLDQYLPLYRAAFSGNWEAASKFLDSDPDAAKARISDLSMTALHVAASEGHSEFVEKLVKRVPSDVLEMQDKMGFTPLHYAAIGGSPRSAKALLMENPKLAQCVDAKGRTPLLLAATLASENKELMWYFLLVTTDEAPGRPFTGDWAANLVNVLIASGFLVLPVEVHSRPPHSVRADVACYHGNIQNLLAMPTPEQYGVLHGLRRTLFGAIKRIAPDQFTRLHDAKLSHHYAFELVKRICFQLSQTHISWRFNRLLKSDILYIATVNGIVEIIRTLLESFPHLIWVCKNSTDQYLLLPSAIELRHEHLFRAVYDKTARSKLMATALPESRDTILHLAAKLAPLPQLSSISGAALQMQRELQWFKMVEKIVHPYYKESRNKNEETARELFTKEHKALAESGEKWLKDTSNSCMLVATLIATVVFAAAFTVPGGNDNEGAPNFLEKKSVIFMVFVVSDAVALFSSLTSLLMFLSILTARYAEEDFLYSLPRRLIIGLATLFFAIAATMVAFGATLSIVLSNKFNWVSTPITLLACFPVTLFALQQLPLFIQMVRSTFGRSMFRHKKLRHHYYQPLLLAAITGDWESARTFLERDPEAVTAVITSQALTALHVAAKEGQWQFIMKLVELMPAEALAARNILGQTALHNLAISGDSCIEAAKSLVTRNPALPQITDTEGFTALLWGCMMAPETSKEMRWYLVLVTRDDFPSSPFTGPLAGTIICSLSTMGFFDICLYLIQRYPSLATERTTEGTSYILGGLASNPSFFLSGIMPLINHVRETKSRHKCAEELARQVYAHASSMNSMEILRFFLGGVNGSLDHGGGTVEVPRMCIENFPDLLWVPALHGDTILQRTIFYRRENMYNILKECTNGSTLLSFGTGTTEDTILHTVAKLAPLPRLKSVSGPAFQLQRELQWFKVIASGMKHQYYRPLHEAALKGDWESTSKFIEHDPGALTASLR</sequence>
<feature type="transmembrane region" description="Helical" evidence="2">
    <location>
        <begin position="1362"/>
        <end position="1386"/>
    </location>
</feature>
<dbReference type="SMART" id="SM00248">
    <property type="entry name" value="ANK"/>
    <property type="match status" value="7"/>
</dbReference>
<evidence type="ECO:0000256" key="2">
    <source>
        <dbReference type="SAM" id="Phobius"/>
    </source>
</evidence>
<dbReference type="InterPro" id="IPR001611">
    <property type="entry name" value="Leu-rich_rpt"/>
</dbReference>
<dbReference type="SUPFAM" id="SSF52047">
    <property type="entry name" value="RNI-like"/>
    <property type="match status" value="1"/>
</dbReference>
<dbReference type="PANTHER" id="PTHR24177:SF365">
    <property type="entry name" value="ANKYRIN REPEAT-CONTAINING PROTEIN NPR4-LIKE ISOFORM X1"/>
    <property type="match status" value="1"/>
</dbReference>
<feature type="domain" description="PGG" evidence="3">
    <location>
        <begin position="1316"/>
        <end position="1430"/>
    </location>
</feature>
<evidence type="ECO:0000259" key="3">
    <source>
        <dbReference type="Pfam" id="PF13962"/>
    </source>
</evidence>
<comment type="caution">
    <text evidence="4">The sequence shown here is derived from an EMBL/GenBank/DDBJ whole genome shotgun (WGS) entry which is preliminary data.</text>
</comment>
<dbReference type="InterPro" id="IPR002110">
    <property type="entry name" value="Ankyrin_rpt"/>
</dbReference>
<feature type="compositionally biased region" description="Acidic residues" evidence="1">
    <location>
        <begin position="226"/>
        <end position="238"/>
    </location>
</feature>
<feature type="region of interest" description="Disordered" evidence="1">
    <location>
        <begin position="87"/>
        <end position="111"/>
    </location>
</feature>
<reference evidence="4 5" key="1">
    <citation type="submission" date="2018-10" db="EMBL/GenBank/DDBJ databases">
        <title>A high-quality apple genome assembly.</title>
        <authorList>
            <person name="Hu J."/>
        </authorList>
    </citation>
    <scope>NUCLEOTIDE SEQUENCE [LARGE SCALE GENOMIC DNA]</scope>
    <source>
        <strain evidence="5">cv. HFTH1</strain>
        <tissue evidence="4">Young leaf</tissue>
    </source>
</reference>
<evidence type="ECO:0000313" key="5">
    <source>
        <dbReference type="Proteomes" id="UP000290289"/>
    </source>
</evidence>
<name>A0A498KK56_MALDO</name>
<dbReference type="Gene3D" id="3.80.10.10">
    <property type="entry name" value="Ribonuclease Inhibitor"/>
    <property type="match status" value="2"/>
</dbReference>
<dbReference type="Pfam" id="PF13516">
    <property type="entry name" value="LRR_6"/>
    <property type="match status" value="1"/>
</dbReference>
<dbReference type="Pfam" id="PF13962">
    <property type="entry name" value="PGG"/>
    <property type="match status" value="1"/>
</dbReference>
<dbReference type="Proteomes" id="UP000290289">
    <property type="component" value="Chromosome 2"/>
</dbReference>
<dbReference type="STRING" id="3750.A0A498KK56"/>
<organism evidence="4 5">
    <name type="scientific">Malus domestica</name>
    <name type="common">Apple</name>
    <name type="synonym">Pyrus malus</name>
    <dbReference type="NCBI Taxonomy" id="3750"/>
    <lineage>
        <taxon>Eukaryota</taxon>
        <taxon>Viridiplantae</taxon>
        <taxon>Streptophyta</taxon>
        <taxon>Embryophyta</taxon>
        <taxon>Tracheophyta</taxon>
        <taxon>Spermatophyta</taxon>
        <taxon>Magnoliopsida</taxon>
        <taxon>eudicotyledons</taxon>
        <taxon>Gunneridae</taxon>
        <taxon>Pentapetalae</taxon>
        <taxon>rosids</taxon>
        <taxon>fabids</taxon>
        <taxon>Rosales</taxon>
        <taxon>Rosaceae</taxon>
        <taxon>Amygdaloideae</taxon>
        <taxon>Maleae</taxon>
        <taxon>Malus</taxon>
    </lineage>
</organism>
<feature type="transmembrane region" description="Helical" evidence="2">
    <location>
        <begin position="1406"/>
        <end position="1431"/>
    </location>
</feature>
<dbReference type="InterPro" id="IPR006553">
    <property type="entry name" value="Leu-rich_rpt_Cys-con_subtyp"/>
</dbReference>
<evidence type="ECO:0000313" key="4">
    <source>
        <dbReference type="EMBL" id="RXI06155.1"/>
    </source>
</evidence>
<keyword evidence="2" id="KW-0812">Transmembrane</keyword>
<feature type="compositionally biased region" description="Low complexity" evidence="1">
    <location>
        <begin position="239"/>
        <end position="249"/>
    </location>
</feature>
<dbReference type="GO" id="GO:0016020">
    <property type="term" value="C:membrane"/>
    <property type="evidence" value="ECO:0007669"/>
    <property type="project" value="TreeGrafter"/>
</dbReference>
<feature type="region of interest" description="Disordered" evidence="1">
    <location>
        <begin position="192"/>
        <end position="306"/>
    </location>
</feature>
<dbReference type="SUPFAM" id="SSF48403">
    <property type="entry name" value="Ankyrin repeat"/>
    <property type="match status" value="1"/>
</dbReference>
<accession>A0A498KK56</accession>
<protein>
    <recommendedName>
        <fullName evidence="3">PGG domain-containing protein</fullName>
    </recommendedName>
</protein>
<dbReference type="Gene3D" id="1.25.40.20">
    <property type="entry name" value="Ankyrin repeat-containing domain"/>
    <property type="match status" value="2"/>
</dbReference>
<dbReference type="SMART" id="SM00367">
    <property type="entry name" value="LRR_CC"/>
    <property type="match status" value="7"/>
</dbReference>
<dbReference type="InterPro" id="IPR032675">
    <property type="entry name" value="LRR_dom_sf"/>
</dbReference>
<keyword evidence="5" id="KW-1185">Reference proteome</keyword>
<feature type="compositionally biased region" description="Low complexity" evidence="1">
    <location>
        <begin position="36"/>
        <end position="48"/>
    </location>
</feature>
<dbReference type="EMBL" id="RDQH01000328">
    <property type="protein sequence ID" value="RXI06155.1"/>
    <property type="molecule type" value="Genomic_DNA"/>
</dbReference>
<feature type="transmembrane region" description="Helical" evidence="2">
    <location>
        <begin position="1443"/>
        <end position="1466"/>
    </location>
</feature>
<dbReference type="Pfam" id="PF12796">
    <property type="entry name" value="Ank_2"/>
    <property type="match status" value="1"/>
</dbReference>
<feature type="compositionally biased region" description="Acidic residues" evidence="1">
    <location>
        <begin position="258"/>
        <end position="267"/>
    </location>
</feature>
<dbReference type="FunFam" id="3.80.10.10:FF:001486">
    <property type="entry name" value="DNA repair protein rhp7 isoform A"/>
    <property type="match status" value="1"/>
</dbReference>
<feature type="transmembrane region" description="Helical" evidence="2">
    <location>
        <begin position="1325"/>
        <end position="1342"/>
    </location>
</feature>
<dbReference type="PANTHER" id="PTHR24177">
    <property type="entry name" value="CASKIN"/>
    <property type="match status" value="1"/>
</dbReference>
<gene>
    <name evidence="4" type="ORF">DVH24_018197</name>
</gene>
<dbReference type="InterPro" id="IPR026961">
    <property type="entry name" value="PGG_dom"/>
</dbReference>
<feature type="compositionally biased region" description="Basic and acidic residues" evidence="1">
    <location>
        <begin position="281"/>
        <end position="292"/>
    </location>
</feature>
<feature type="region of interest" description="Disordered" evidence="1">
    <location>
        <begin position="1"/>
        <end position="73"/>
    </location>
</feature>
<evidence type="ECO:0000256" key="1">
    <source>
        <dbReference type="SAM" id="MobiDB-lite"/>
    </source>
</evidence>